<dbReference type="Proteomes" id="UP000291116">
    <property type="component" value="Unassembled WGS sequence"/>
</dbReference>
<proteinExistence type="predicted"/>
<name>A0A448ZQZ3_9STRA</name>
<dbReference type="EMBL" id="CAACVS010000647">
    <property type="protein sequence ID" value="VEU44475.1"/>
    <property type="molecule type" value="Genomic_DNA"/>
</dbReference>
<gene>
    <name evidence="1" type="ORF">PSNMU_V1.4_AUG-EV-PASAV3_0116310</name>
</gene>
<organism evidence="1 2">
    <name type="scientific">Pseudo-nitzschia multistriata</name>
    <dbReference type="NCBI Taxonomy" id="183589"/>
    <lineage>
        <taxon>Eukaryota</taxon>
        <taxon>Sar</taxon>
        <taxon>Stramenopiles</taxon>
        <taxon>Ochrophyta</taxon>
        <taxon>Bacillariophyta</taxon>
        <taxon>Bacillariophyceae</taxon>
        <taxon>Bacillariophycidae</taxon>
        <taxon>Bacillariales</taxon>
        <taxon>Bacillariaceae</taxon>
        <taxon>Pseudo-nitzschia</taxon>
    </lineage>
</organism>
<reference evidence="1 2" key="1">
    <citation type="submission" date="2019-01" db="EMBL/GenBank/DDBJ databases">
        <authorList>
            <person name="Ferrante I. M."/>
        </authorList>
    </citation>
    <scope>NUCLEOTIDE SEQUENCE [LARGE SCALE GENOMIC DNA]</scope>
    <source>
        <strain evidence="1 2">B856</strain>
    </source>
</reference>
<protein>
    <submittedName>
        <fullName evidence="1">Uncharacterized protein</fullName>
    </submittedName>
</protein>
<evidence type="ECO:0000313" key="2">
    <source>
        <dbReference type="Proteomes" id="UP000291116"/>
    </source>
</evidence>
<dbReference type="AlphaFoldDB" id="A0A448ZQZ3"/>
<feature type="unsure residue" description="D or N" evidence="1">
    <location>
        <position position="63"/>
    </location>
</feature>
<accession>A0A448ZQZ3</accession>
<sequence>MLSLNIEVLEDFAGEGRMIAAFVHQDLVRAQDRQIGNCFRITLSIALLGDIEQEGSRQIQGHDAGFPS</sequence>
<keyword evidence="2" id="KW-1185">Reference proteome</keyword>
<evidence type="ECO:0000313" key="1">
    <source>
        <dbReference type="EMBL" id="VEU44475.1"/>
    </source>
</evidence>